<feature type="transmembrane region" description="Helical" evidence="1">
    <location>
        <begin position="46"/>
        <end position="68"/>
    </location>
</feature>
<name>A0ABS0HKA5_9SPHN</name>
<dbReference type="RefSeq" id="WP_196276979.1">
    <property type="nucleotide sequence ID" value="NZ_JADQDC010000014.1"/>
</dbReference>
<sequence length="73" mass="7760">MSLPARILFVGLASIVWWGVALLILIDVLVGPCGMGPEATCASESAIPIVVPIVAAVVGYIALLFLIIRRWSR</sequence>
<evidence type="ECO:0000313" key="2">
    <source>
        <dbReference type="EMBL" id="MBF9152686.1"/>
    </source>
</evidence>
<keyword evidence="1" id="KW-0472">Membrane</keyword>
<keyword evidence="3" id="KW-1185">Reference proteome</keyword>
<proteinExistence type="predicted"/>
<dbReference type="Proteomes" id="UP000600799">
    <property type="component" value="Unassembled WGS sequence"/>
</dbReference>
<evidence type="ECO:0000256" key="1">
    <source>
        <dbReference type="SAM" id="Phobius"/>
    </source>
</evidence>
<organism evidence="2 3">
    <name type="scientific">Novosphingobium jiangmenense</name>
    <dbReference type="NCBI Taxonomy" id="2791981"/>
    <lineage>
        <taxon>Bacteria</taxon>
        <taxon>Pseudomonadati</taxon>
        <taxon>Pseudomonadota</taxon>
        <taxon>Alphaproteobacteria</taxon>
        <taxon>Sphingomonadales</taxon>
        <taxon>Sphingomonadaceae</taxon>
        <taxon>Novosphingobium</taxon>
    </lineage>
</organism>
<accession>A0ABS0HKA5</accession>
<feature type="transmembrane region" description="Helical" evidence="1">
    <location>
        <begin position="7"/>
        <end position="26"/>
    </location>
</feature>
<keyword evidence="1" id="KW-0812">Transmembrane</keyword>
<comment type="caution">
    <text evidence="2">The sequence shown here is derived from an EMBL/GenBank/DDBJ whole genome shotgun (WGS) entry which is preliminary data.</text>
</comment>
<dbReference type="EMBL" id="JADQDC010000014">
    <property type="protein sequence ID" value="MBF9152686.1"/>
    <property type="molecule type" value="Genomic_DNA"/>
</dbReference>
<reference evidence="2 3" key="1">
    <citation type="submission" date="2020-11" db="EMBL/GenBank/DDBJ databases">
        <title>The genome sequence of Novosphingobium sp. 1Y9A.</title>
        <authorList>
            <person name="Liu Y."/>
        </authorList>
    </citation>
    <scope>NUCLEOTIDE SEQUENCE [LARGE SCALE GENOMIC DNA]</scope>
    <source>
        <strain evidence="2 3">1Y9A</strain>
    </source>
</reference>
<protein>
    <submittedName>
        <fullName evidence="2">Uncharacterized protein</fullName>
    </submittedName>
</protein>
<keyword evidence="1" id="KW-1133">Transmembrane helix</keyword>
<gene>
    <name evidence="2" type="ORF">I2488_16915</name>
</gene>
<evidence type="ECO:0000313" key="3">
    <source>
        <dbReference type="Proteomes" id="UP000600799"/>
    </source>
</evidence>